<comment type="caution">
    <text evidence="1">The sequence shown here is derived from an EMBL/GenBank/DDBJ whole genome shotgun (WGS) entry which is preliminary data.</text>
</comment>
<accession>A0A821SUY5</accession>
<organism evidence="1 2">
    <name type="scientific">Rotaria socialis</name>
    <dbReference type="NCBI Taxonomy" id="392032"/>
    <lineage>
        <taxon>Eukaryota</taxon>
        <taxon>Metazoa</taxon>
        <taxon>Spiralia</taxon>
        <taxon>Gnathifera</taxon>
        <taxon>Rotifera</taxon>
        <taxon>Eurotatoria</taxon>
        <taxon>Bdelloidea</taxon>
        <taxon>Philodinida</taxon>
        <taxon>Philodinidae</taxon>
        <taxon>Rotaria</taxon>
    </lineage>
</organism>
<dbReference type="EMBL" id="CAJOBP010065306">
    <property type="protein sequence ID" value="CAF4864751.1"/>
    <property type="molecule type" value="Genomic_DNA"/>
</dbReference>
<keyword evidence="2" id="KW-1185">Reference proteome</keyword>
<dbReference type="AlphaFoldDB" id="A0A821SUY5"/>
<evidence type="ECO:0000313" key="1">
    <source>
        <dbReference type="EMBL" id="CAF4864751.1"/>
    </source>
</evidence>
<feature type="non-terminal residue" evidence="1">
    <location>
        <position position="94"/>
    </location>
</feature>
<feature type="non-terminal residue" evidence="1">
    <location>
        <position position="1"/>
    </location>
</feature>
<proteinExistence type="predicted"/>
<dbReference type="Proteomes" id="UP000663873">
    <property type="component" value="Unassembled WGS sequence"/>
</dbReference>
<gene>
    <name evidence="1" type="ORF">UJA718_LOCUS44028</name>
</gene>
<reference evidence="1" key="1">
    <citation type="submission" date="2021-02" db="EMBL/GenBank/DDBJ databases">
        <authorList>
            <person name="Nowell W R."/>
        </authorList>
    </citation>
    <scope>NUCLEOTIDE SEQUENCE</scope>
</reference>
<name>A0A821SUY5_9BILA</name>
<evidence type="ECO:0000313" key="2">
    <source>
        <dbReference type="Proteomes" id="UP000663873"/>
    </source>
</evidence>
<sequence>IHDQDDHVNLNKLLRQCSNQLLSLKIIGLPYDLSPMLKLRQLTIQKVMFKLQMVPKLSFLCPCLELLTIEIDCIQEFKQILSQLQNQSNLKELK</sequence>
<protein>
    <submittedName>
        <fullName evidence="1">Uncharacterized protein</fullName>
    </submittedName>
</protein>